<evidence type="ECO:0000313" key="2">
    <source>
        <dbReference type="EMBL" id="KMZ64296.1"/>
    </source>
</evidence>
<dbReference type="GO" id="GO:0030915">
    <property type="term" value="C:Smc5-Smc6 complex"/>
    <property type="evidence" value="ECO:0007669"/>
    <property type="project" value="InterPro"/>
</dbReference>
<dbReference type="GO" id="GO:0045892">
    <property type="term" value="P:negative regulation of DNA-templated transcription"/>
    <property type="evidence" value="ECO:0000318"/>
    <property type="project" value="GO_Central"/>
</dbReference>
<organism evidence="2 3">
    <name type="scientific">Zostera marina</name>
    <name type="common">Eelgrass</name>
    <dbReference type="NCBI Taxonomy" id="29655"/>
    <lineage>
        <taxon>Eukaryota</taxon>
        <taxon>Viridiplantae</taxon>
        <taxon>Streptophyta</taxon>
        <taxon>Embryophyta</taxon>
        <taxon>Tracheophyta</taxon>
        <taxon>Spermatophyta</taxon>
        <taxon>Magnoliopsida</taxon>
        <taxon>Liliopsida</taxon>
        <taxon>Zosteraceae</taxon>
        <taxon>Zostera</taxon>
    </lineage>
</organism>
<dbReference type="PANTHER" id="PTHR37243">
    <property type="entry name" value="NEGATIVE REGULATOR OF SYSTEMIC ACQUIRED RESISTANCE SNI1"/>
    <property type="match status" value="1"/>
</dbReference>
<dbReference type="GO" id="GO:0010113">
    <property type="term" value="P:negative regulation of systemic acquired resistance"/>
    <property type="evidence" value="ECO:0000318"/>
    <property type="project" value="GO_Central"/>
</dbReference>
<dbReference type="AlphaFoldDB" id="A0A0K9P5J2"/>
<gene>
    <name evidence="2" type="ORF">ZOSMA_376G00030</name>
</gene>
<keyword evidence="3" id="KW-1185">Reference proteome</keyword>
<dbReference type="STRING" id="29655.A0A0K9P5J2"/>
<reference evidence="3" key="1">
    <citation type="journal article" date="2016" name="Nature">
        <title>The genome of the seagrass Zostera marina reveals angiosperm adaptation to the sea.</title>
        <authorList>
            <person name="Olsen J.L."/>
            <person name="Rouze P."/>
            <person name="Verhelst B."/>
            <person name="Lin Y.-C."/>
            <person name="Bayer T."/>
            <person name="Collen J."/>
            <person name="Dattolo E."/>
            <person name="De Paoli E."/>
            <person name="Dittami S."/>
            <person name="Maumus F."/>
            <person name="Michel G."/>
            <person name="Kersting A."/>
            <person name="Lauritano C."/>
            <person name="Lohaus R."/>
            <person name="Toepel M."/>
            <person name="Tonon T."/>
            <person name="Vanneste K."/>
            <person name="Amirebrahimi M."/>
            <person name="Brakel J."/>
            <person name="Bostroem C."/>
            <person name="Chovatia M."/>
            <person name="Grimwood J."/>
            <person name="Jenkins J.W."/>
            <person name="Jueterbock A."/>
            <person name="Mraz A."/>
            <person name="Stam W.T."/>
            <person name="Tice H."/>
            <person name="Bornberg-Bauer E."/>
            <person name="Green P.J."/>
            <person name="Pearson G.A."/>
            <person name="Procaccini G."/>
            <person name="Duarte C.M."/>
            <person name="Schmutz J."/>
            <person name="Reusch T.B.H."/>
            <person name="Van de Peer Y."/>
        </authorList>
    </citation>
    <scope>NUCLEOTIDE SEQUENCE [LARGE SCALE GENOMIC DNA]</scope>
    <source>
        <strain evidence="3">cv. Finnish</strain>
    </source>
</reference>
<dbReference type="GO" id="GO:0006974">
    <property type="term" value="P:DNA damage response"/>
    <property type="evidence" value="ECO:0007669"/>
    <property type="project" value="InterPro"/>
</dbReference>
<dbReference type="PANTHER" id="PTHR37243:SF2">
    <property type="entry name" value="NEGATIVE REGULATOR OF SYSTEMIC ACQUIRED RESISTANCE SNI1"/>
    <property type="match status" value="1"/>
</dbReference>
<dbReference type="OrthoDB" id="1885692at2759"/>
<evidence type="ECO:0000313" key="3">
    <source>
        <dbReference type="Proteomes" id="UP000036987"/>
    </source>
</evidence>
<dbReference type="InterPro" id="IPR034561">
    <property type="entry name" value="SNI1"/>
</dbReference>
<dbReference type="GO" id="GO:0005634">
    <property type="term" value="C:nucleus"/>
    <property type="evidence" value="ECO:0000318"/>
    <property type="project" value="GO_Central"/>
</dbReference>
<comment type="caution">
    <text evidence="2">The sequence shown here is derived from an EMBL/GenBank/DDBJ whole genome shotgun (WGS) entry which is preliminary data.</text>
</comment>
<name>A0A0K9P5J2_ZOSMR</name>
<keyword evidence="1" id="KW-1133">Transmembrane helix</keyword>
<dbReference type="OMA" id="CIAMQKF"/>
<dbReference type="Proteomes" id="UP000036987">
    <property type="component" value="Unassembled WGS sequence"/>
</dbReference>
<keyword evidence="1" id="KW-0472">Membrane</keyword>
<proteinExistence type="predicted"/>
<feature type="transmembrane region" description="Helical" evidence="1">
    <location>
        <begin position="370"/>
        <end position="389"/>
    </location>
</feature>
<keyword evidence="1" id="KW-0812">Transmembrane</keyword>
<evidence type="ECO:0000256" key="1">
    <source>
        <dbReference type="SAM" id="Phobius"/>
    </source>
</evidence>
<dbReference type="GO" id="GO:0000976">
    <property type="term" value="F:transcription cis-regulatory region binding"/>
    <property type="evidence" value="ECO:0000318"/>
    <property type="project" value="GO_Central"/>
</dbReference>
<accession>A0A0K9P5J2</accession>
<dbReference type="EMBL" id="LFYR01001167">
    <property type="protein sequence ID" value="KMZ64296.1"/>
    <property type="molecule type" value="Genomic_DNA"/>
</dbReference>
<protein>
    <submittedName>
        <fullName evidence="2">Uncharacterized protein</fullName>
    </submittedName>
</protein>
<sequence>MADPSGTRRAIEENMLAIIDSAGVKESRDLHDDRMSFLEAVRMIPMLPTPRIYSAVFDIWRKDAGDLEAVMTCYQILTDLGKKYPRTYLSDSDKNARFGEGGKEVVVDKEVWSPFVVSFGGHVNESNSQNSNDLLDTNRFSLLLQEVVQALTEKESKDKHLSTILIKDMLLFEYLVNDIEKDFLPRHTVYKEVLNWTLLRESLLNKLVSSRRLPFKGFIKDCISVICNRVNLYDLKEDCDSSIKFGLSEIANKTHLSVQKLLILVMELDVIKIEAETFGYTSRADGMRTPALGIILDELMYNKDLIQSFLQGFSEAKWKLEIILQYFWMCFPKPSIKTRNSSKVGDNVTLGAVLTYVSDSKNNKRINRKITDVAMLLAYAFQVILYFYSLSPKYI</sequence>